<dbReference type="RefSeq" id="WP_100765727.1">
    <property type="nucleotide sequence ID" value="NZ_NPEF02000005.1"/>
</dbReference>
<gene>
    <name evidence="1" type="ORF">CH379_006480</name>
    <name evidence="2" type="ORF">CH379_19250</name>
</gene>
<accession>A0A2N0B446</accession>
<dbReference type="EMBL" id="NPEF02000005">
    <property type="protein sequence ID" value="MDV6235270.1"/>
    <property type="molecule type" value="Genomic_DNA"/>
</dbReference>
<protein>
    <submittedName>
        <fullName evidence="2">Uncharacterized protein</fullName>
    </submittedName>
</protein>
<name>A0A2N0B446_9LEPT</name>
<reference evidence="1 3" key="2">
    <citation type="journal article" date="2018" name="Microb. Genom.">
        <title>Deciphering the unexplored Leptospira diversity from soils uncovers genomic evolution to virulence.</title>
        <authorList>
            <person name="Thibeaux R."/>
            <person name="Iraola G."/>
            <person name="Ferres I."/>
            <person name="Bierque E."/>
            <person name="Girault D."/>
            <person name="Soupe-Gilbert M.E."/>
            <person name="Picardeau M."/>
            <person name="Goarant C."/>
        </authorList>
    </citation>
    <scope>NUCLEOTIDE SEQUENCE [LARGE SCALE GENOMIC DNA]</scope>
    <source>
        <strain evidence="1 3">ATI7-C-A5</strain>
    </source>
</reference>
<dbReference type="Proteomes" id="UP000232122">
    <property type="component" value="Unassembled WGS sequence"/>
</dbReference>
<reference evidence="2" key="1">
    <citation type="submission" date="2017-07" db="EMBL/GenBank/DDBJ databases">
        <title>Leptospira spp. isolated from tropical soils.</title>
        <authorList>
            <person name="Thibeaux R."/>
            <person name="Iraola G."/>
            <person name="Ferres I."/>
            <person name="Bierque E."/>
            <person name="Girault D."/>
            <person name="Soupe-Gilbert M.-E."/>
            <person name="Picardeau M."/>
            <person name="Goarant C."/>
        </authorList>
    </citation>
    <scope>NUCLEOTIDE SEQUENCE [LARGE SCALE GENOMIC DNA]</scope>
    <source>
        <strain evidence="2">ATI7-C-A5</strain>
    </source>
</reference>
<organism evidence="2">
    <name type="scientific">Leptospira ellisii</name>
    <dbReference type="NCBI Taxonomy" id="2023197"/>
    <lineage>
        <taxon>Bacteria</taxon>
        <taxon>Pseudomonadati</taxon>
        <taxon>Spirochaetota</taxon>
        <taxon>Spirochaetia</taxon>
        <taxon>Leptospirales</taxon>
        <taxon>Leptospiraceae</taxon>
        <taxon>Leptospira</taxon>
    </lineage>
</organism>
<proteinExistence type="predicted"/>
<dbReference type="AlphaFoldDB" id="A0A2N0B446"/>
<sequence>MNGKGKRGTALLGIFGLSTALFCFTVMLSGESCPAVSETAVSQTASEPLPPCHSPDASSERDSGCSSCTLVVSGASVHSQNPELKSRPLWVWNRIPEFFSVNFSAFFLASSGEFRSSHRFTPSYPLLSLSSVRLLI</sequence>
<dbReference type="EMBL" id="NPEF01000308">
    <property type="protein sequence ID" value="PJZ91330.1"/>
    <property type="molecule type" value="Genomic_DNA"/>
</dbReference>
<keyword evidence="3" id="KW-1185">Reference proteome</keyword>
<dbReference type="OrthoDB" id="340234at2"/>
<evidence type="ECO:0000313" key="1">
    <source>
        <dbReference type="EMBL" id="MDV6235270.1"/>
    </source>
</evidence>
<evidence type="ECO:0000313" key="3">
    <source>
        <dbReference type="Proteomes" id="UP000232122"/>
    </source>
</evidence>
<reference evidence="1" key="3">
    <citation type="submission" date="2023-10" db="EMBL/GenBank/DDBJ databases">
        <authorList>
            <person name="Picardeau M."/>
            <person name="Thibeaux R."/>
        </authorList>
    </citation>
    <scope>NUCLEOTIDE SEQUENCE</scope>
    <source>
        <strain evidence="1">ATI7-C-A5</strain>
    </source>
</reference>
<comment type="caution">
    <text evidence="2">The sequence shown here is derived from an EMBL/GenBank/DDBJ whole genome shotgun (WGS) entry which is preliminary data.</text>
</comment>
<evidence type="ECO:0000313" key="2">
    <source>
        <dbReference type="EMBL" id="PJZ91330.1"/>
    </source>
</evidence>